<dbReference type="GO" id="GO:0036503">
    <property type="term" value="P:ERAD pathway"/>
    <property type="evidence" value="ECO:0007669"/>
    <property type="project" value="TreeGrafter"/>
</dbReference>
<dbReference type="AlphaFoldDB" id="M1UXC1"/>
<protein>
    <recommendedName>
        <fullName evidence="3">Ubiquitin thioesterase OTU</fullName>
        <ecNumber evidence="3">3.4.19.12</ecNumber>
    </recommendedName>
</protein>
<dbReference type="SUPFAM" id="SSF54001">
    <property type="entry name" value="Cysteine proteinases"/>
    <property type="match status" value="1"/>
</dbReference>
<evidence type="ECO:0000313" key="7">
    <source>
        <dbReference type="Proteomes" id="UP000007014"/>
    </source>
</evidence>
<evidence type="ECO:0000256" key="2">
    <source>
        <dbReference type="ARBA" id="ARBA00022801"/>
    </source>
</evidence>
<dbReference type="GO" id="GO:0005634">
    <property type="term" value="C:nucleus"/>
    <property type="evidence" value="ECO:0007669"/>
    <property type="project" value="TreeGrafter"/>
</dbReference>
<dbReference type="RefSeq" id="XP_005539132.1">
    <property type="nucleotide sequence ID" value="XM_005539075.1"/>
</dbReference>
<feature type="compositionally biased region" description="Low complexity" evidence="4">
    <location>
        <begin position="105"/>
        <end position="120"/>
    </location>
</feature>
<evidence type="ECO:0000256" key="1">
    <source>
        <dbReference type="ARBA" id="ARBA00000707"/>
    </source>
</evidence>
<accession>M1UXC1</accession>
<feature type="compositionally biased region" description="Basic and acidic residues" evidence="4">
    <location>
        <begin position="54"/>
        <end position="90"/>
    </location>
</feature>
<feature type="region of interest" description="Disordered" evidence="4">
    <location>
        <begin position="1"/>
        <end position="120"/>
    </location>
</feature>
<organism evidence="6 7">
    <name type="scientific">Cyanidioschyzon merolae (strain NIES-3377 / 10D)</name>
    <name type="common">Unicellular red alga</name>
    <dbReference type="NCBI Taxonomy" id="280699"/>
    <lineage>
        <taxon>Eukaryota</taxon>
        <taxon>Rhodophyta</taxon>
        <taxon>Bangiophyceae</taxon>
        <taxon>Cyanidiales</taxon>
        <taxon>Cyanidiaceae</taxon>
        <taxon>Cyanidioschyzon</taxon>
    </lineage>
</organism>
<dbReference type="GO" id="GO:0030968">
    <property type="term" value="P:endoplasmic reticulum unfolded protein response"/>
    <property type="evidence" value="ECO:0007669"/>
    <property type="project" value="TreeGrafter"/>
</dbReference>
<reference evidence="6 7" key="1">
    <citation type="journal article" date="2004" name="Nature">
        <title>Genome sequence of the ultrasmall unicellular red alga Cyanidioschyzon merolae 10D.</title>
        <authorList>
            <person name="Matsuzaki M."/>
            <person name="Misumi O."/>
            <person name="Shin-i T."/>
            <person name="Maruyama S."/>
            <person name="Takahara M."/>
            <person name="Miyagishima S."/>
            <person name="Mori T."/>
            <person name="Nishida K."/>
            <person name="Yagisawa F."/>
            <person name="Nishida K."/>
            <person name="Yoshida Y."/>
            <person name="Nishimura Y."/>
            <person name="Nakao S."/>
            <person name="Kobayashi T."/>
            <person name="Momoyama Y."/>
            <person name="Higashiyama T."/>
            <person name="Minoda A."/>
            <person name="Sano M."/>
            <person name="Nomoto H."/>
            <person name="Oishi K."/>
            <person name="Hayashi H."/>
            <person name="Ohta F."/>
            <person name="Nishizaka S."/>
            <person name="Haga S."/>
            <person name="Miura S."/>
            <person name="Morishita T."/>
            <person name="Kabeya Y."/>
            <person name="Terasawa K."/>
            <person name="Suzuki Y."/>
            <person name="Ishii Y."/>
            <person name="Asakawa S."/>
            <person name="Takano H."/>
            <person name="Ohta N."/>
            <person name="Kuroiwa H."/>
            <person name="Tanaka K."/>
            <person name="Shimizu N."/>
            <person name="Sugano S."/>
            <person name="Sato N."/>
            <person name="Nozaki H."/>
            <person name="Ogasawara N."/>
            <person name="Kohara Y."/>
            <person name="Kuroiwa T."/>
        </authorList>
    </citation>
    <scope>NUCLEOTIDE SEQUENCE [LARGE SCALE GENOMIC DNA]</scope>
    <source>
        <strain evidence="6 7">10D</strain>
    </source>
</reference>
<comment type="subcellular location">
    <subcellularLocation>
        <location evidence="3">Cytoplasm</location>
    </subcellularLocation>
</comment>
<dbReference type="Pfam" id="PF02338">
    <property type="entry name" value="OTU"/>
    <property type="match status" value="1"/>
</dbReference>
<dbReference type="PANTHER" id="PTHR13312">
    <property type="entry name" value="HIV-INDUCED PROTEIN-7-LIKE PROTEASE"/>
    <property type="match status" value="1"/>
</dbReference>
<keyword evidence="2 3" id="KW-0378">Hydrolase</keyword>
<feature type="compositionally biased region" description="Polar residues" evidence="4">
    <location>
        <begin position="91"/>
        <end position="104"/>
    </location>
</feature>
<dbReference type="CDD" id="cd22746">
    <property type="entry name" value="OTU_plant_OTU3_4-like"/>
    <property type="match status" value="1"/>
</dbReference>
<dbReference type="InterPro" id="IPR003323">
    <property type="entry name" value="OTU_dom"/>
</dbReference>
<gene>
    <name evidence="6" type="ORF">CYME_CMT077C</name>
</gene>
<reference evidence="6 7" key="2">
    <citation type="journal article" date="2007" name="BMC Biol.">
        <title>A 100%-complete sequence reveals unusually simple genomic features in the hot-spring red alga Cyanidioschyzon merolae.</title>
        <authorList>
            <person name="Nozaki H."/>
            <person name="Takano H."/>
            <person name="Misumi O."/>
            <person name="Terasawa K."/>
            <person name="Matsuzaki M."/>
            <person name="Maruyama S."/>
            <person name="Nishida K."/>
            <person name="Yagisawa F."/>
            <person name="Yoshida Y."/>
            <person name="Fujiwara T."/>
            <person name="Takio S."/>
            <person name="Tamura K."/>
            <person name="Chung S.J."/>
            <person name="Nakamura S."/>
            <person name="Kuroiwa H."/>
            <person name="Tanaka K."/>
            <person name="Sato N."/>
            <person name="Kuroiwa T."/>
        </authorList>
    </citation>
    <scope>NUCLEOTIDE SEQUENCE [LARGE SCALE GENOMIC DNA]</scope>
    <source>
        <strain evidence="6 7">10D</strain>
    </source>
</reference>
<dbReference type="Gene3D" id="3.90.70.80">
    <property type="match status" value="1"/>
</dbReference>
<dbReference type="GO" id="GO:0016579">
    <property type="term" value="P:protein deubiquitination"/>
    <property type="evidence" value="ECO:0007669"/>
    <property type="project" value="TreeGrafter"/>
</dbReference>
<dbReference type="EMBL" id="AP006502">
    <property type="protein sequence ID" value="BAM83096.1"/>
    <property type="molecule type" value="Genomic_DNA"/>
</dbReference>
<name>M1UXC1_CYAM1</name>
<sequence length="429" mass="48724">MGQCLSCTRARGHRRANFAPTVAADGTSTGTGEQEEPEEEEEAESLLFPRFSRAKVDTESVARLLDDSKADAKARMEQSLKTESKRERSSTHSSYTDAQEESQGSFRLSRSTSRSFSTSSEVDALKSTLADLEEQVSVVESEDDAIELLCHMADLRREMQIVAALRHPHRAQKIHSLLIRLESLIHRLQAYVLRSPSPDGFRRVRESSRGVLFQRGAAARVRPVTERERHALPHRYLSFNSATFYDSGAVLKRESTVRDQSGQLRIDPTRGDGRCLFRSVVRGLAFYAGLYPGSKWSERRERREADILRYLCVREMRKHRDLFLRDQVVEEDFDEHLRRLVHSDEFAGEPELLILGPLLQTPICVYMSTGDQADANAARSSSNERTKSSDLFLVAVYGRSFIAEPVSLRYQSMHYDLLLPRSDHELGKT</sequence>
<feature type="compositionally biased region" description="Acidic residues" evidence="4">
    <location>
        <begin position="33"/>
        <end position="44"/>
    </location>
</feature>
<keyword evidence="7" id="KW-1185">Reference proteome</keyword>
<dbReference type="OrthoDB" id="409956at2759"/>
<dbReference type="EC" id="3.4.19.12" evidence="3"/>
<evidence type="ECO:0000313" key="6">
    <source>
        <dbReference type="EMBL" id="BAM83096.1"/>
    </source>
</evidence>
<dbReference type="Proteomes" id="UP000007014">
    <property type="component" value="Chromosome 20"/>
</dbReference>
<proteinExistence type="predicted"/>
<keyword evidence="3" id="KW-0788">Thiol protease</keyword>
<evidence type="ECO:0000259" key="5">
    <source>
        <dbReference type="PROSITE" id="PS50802"/>
    </source>
</evidence>
<feature type="domain" description="OTU" evidence="5">
    <location>
        <begin position="264"/>
        <end position="421"/>
    </location>
</feature>
<dbReference type="KEGG" id="cme:CYME_CMT077C"/>
<dbReference type="GO" id="GO:0004843">
    <property type="term" value="F:cysteine-type deubiquitinase activity"/>
    <property type="evidence" value="ECO:0007669"/>
    <property type="project" value="UniProtKB-UniRule"/>
</dbReference>
<dbReference type="GO" id="GO:0005829">
    <property type="term" value="C:cytosol"/>
    <property type="evidence" value="ECO:0007669"/>
    <property type="project" value="TreeGrafter"/>
</dbReference>
<evidence type="ECO:0000256" key="4">
    <source>
        <dbReference type="SAM" id="MobiDB-lite"/>
    </source>
</evidence>
<keyword evidence="3" id="KW-0833">Ubl conjugation pathway</keyword>
<comment type="function">
    <text evidence="3">Hydrolase that can remove conjugated ubiquitin from proteins and may therefore play an important regulatory role at the level of protein turnover by preventing degradation.</text>
</comment>
<dbReference type="PROSITE" id="PS50802">
    <property type="entry name" value="OTU"/>
    <property type="match status" value="1"/>
</dbReference>
<keyword evidence="3" id="KW-0645">Protease</keyword>
<dbReference type="InterPro" id="IPR038765">
    <property type="entry name" value="Papain-like_cys_pep_sf"/>
</dbReference>
<dbReference type="PANTHER" id="PTHR13312:SF6">
    <property type="entry name" value="UBIQUITIN THIOESTERASE OTU"/>
    <property type="match status" value="1"/>
</dbReference>
<comment type="catalytic activity">
    <reaction evidence="1 3">
        <text>Thiol-dependent hydrolysis of ester, thioester, amide, peptide and isopeptide bonds formed by the C-terminal Gly of ubiquitin (a 76-residue protein attached to proteins as an intracellular targeting signal).</text>
        <dbReference type="EC" id="3.4.19.12"/>
    </reaction>
</comment>
<dbReference type="GeneID" id="16997873"/>
<keyword evidence="3" id="KW-0963">Cytoplasm</keyword>
<dbReference type="Gramene" id="CMT077CT">
    <property type="protein sequence ID" value="CMT077CT"/>
    <property type="gene ID" value="CMT077C"/>
</dbReference>
<dbReference type="HOGENOM" id="CLU_639945_0_0_1"/>
<evidence type="ECO:0000256" key="3">
    <source>
        <dbReference type="RuleBase" id="RU367104"/>
    </source>
</evidence>